<evidence type="ECO:0000313" key="3">
    <source>
        <dbReference type="Proteomes" id="UP000727456"/>
    </source>
</evidence>
<dbReference type="NCBIfam" id="TIGR02391">
    <property type="entry name" value="hypoth_ymh"/>
    <property type="match status" value="1"/>
</dbReference>
<evidence type="ECO:0000259" key="1">
    <source>
        <dbReference type="Pfam" id="PF09509"/>
    </source>
</evidence>
<comment type="caution">
    <text evidence="2">The sequence shown here is derived from an EMBL/GenBank/DDBJ whole genome shotgun (WGS) entry which is preliminary data.</text>
</comment>
<dbReference type="InterPro" id="IPR012654">
    <property type="entry name" value="CHP02391"/>
</dbReference>
<dbReference type="Proteomes" id="UP000727456">
    <property type="component" value="Unassembled WGS sequence"/>
</dbReference>
<organism evidence="2 3">
    <name type="scientific">Sphingomonas vulcanisoli</name>
    <dbReference type="NCBI Taxonomy" id="1658060"/>
    <lineage>
        <taxon>Bacteria</taxon>
        <taxon>Pseudomonadati</taxon>
        <taxon>Pseudomonadota</taxon>
        <taxon>Alphaproteobacteria</taxon>
        <taxon>Sphingomonadales</taxon>
        <taxon>Sphingomonadaceae</taxon>
        <taxon>Sphingomonas</taxon>
    </lineage>
</organism>
<proteinExistence type="predicted"/>
<keyword evidence="3" id="KW-1185">Reference proteome</keyword>
<gene>
    <name evidence="2" type="ORF">FHS31_001730</name>
</gene>
<dbReference type="RefSeq" id="WP_167072938.1">
    <property type="nucleotide sequence ID" value="NZ_JAAOZC010000003.1"/>
</dbReference>
<dbReference type="EMBL" id="JAAOZC010000003">
    <property type="protein sequence ID" value="NIJ08120.1"/>
    <property type="molecule type" value="Genomic_DNA"/>
</dbReference>
<name>A0ABX0TUH3_9SPHN</name>
<accession>A0ABX0TUH3</accession>
<evidence type="ECO:0000313" key="2">
    <source>
        <dbReference type="EMBL" id="NIJ08120.1"/>
    </source>
</evidence>
<protein>
    <submittedName>
        <fullName evidence="2">Uncharacterized protein (TIGR02391 family)</fullName>
    </submittedName>
</protein>
<dbReference type="Pfam" id="PF09509">
    <property type="entry name" value="Hypoth_Ymh"/>
    <property type="match status" value="1"/>
</dbReference>
<sequence>MTLRLLEGIKRFQEHLLEVGLARSVLALPAPRMLALPSPTAEGSEPASVFARLITEPEIHGVASDLFASGHYNLSVSEAYKAVDKFVASRVPHLNQNGTSLMDQTFSPKSPYLRWTKMLTTSEQDEQQGYHRLFSGAMLGIRNPTTHEFGWVDEPELALELIVFAQHLLRKAKAAQSSEPKIEKSG</sequence>
<reference evidence="2 3" key="1">
    <citation type="submission" date="2020-03" db="EMBL/GenBank/DDBJ databases">
        <title>Genomic Encyclopedia of Type Strains, Phase III (KMG-III): the genomes of soil and plant-associated and newly described type strains.</title>
        <authorList>
            <person name="Whitman W."/>
        </authorList>
    </citation>
    <scope>NUCLEOTIDE SEQUENCE [LARGE SCALE GENOMIC DNA]</scope>
    <source>
        <strain evidence="2 3">CECT 8804</strain>
    </source>
</reference>
<feature type="domain" description="Conserved hypothetical protein CHP02391" evidence="1">
    <location>
        <begin position="56"/>
        <end position="171"/>
    </location>
</feature>